<name>A0A0F6CKA2_MYCGL</name>
<gene>
    <name evidence="3" type="primary">hatA</name>
    <name evidence="3" type="ORF">GCW_01270</name>
</gene>
<feature type="signal peptide" evidence="2">
    <location>
        <begin position="1"/>
        <end position="28"/>
    </location>
</feature>
<keyword evidence="2" id="KW-0732">Signal</keyword>
<dbReference type="eggNOG" id="ENOG5031Y7G">
    <property type="taxonomic scope" value="Bacteria"/>
</dbReference>
<proteinExistence type="predicted"/>
<dbReference type="HOGENOM" id="CLU_055613_0_0_14"/>
<accession>A0A0F6CKA2</accession>
<dbReference type="GeneID" id="93510052"/>
<evidence type="ECO:0000256" key="1">
    <source>
        <dbReference type="PIRNR" id="PIRNR004523"/>
    </source>
</evidence>
<dbReference type="InterPro" id="IPR010592">
    <property type="entry name" value="CypI"/>
</dbReference>
<dbReference type="PROSITE" id="PS51257">
    <property type="entry name" value="PROKAR_LIPOPROTEIN"/>
    <property type="match status" value="1"/>
</dbReference>
<dbReference type="NCBIfam" id="NF045838">
    <property type="entry name" value="MG289_thiam_LP"/>
    <property type="match status" value="1"/>
</dbReference>
<dbReference type="EMBL" id="CP006916">
    <property type="protein sequence ID" value="AHB99524.1"/>
    <property type="molecule type" value="Genomic_DNA"/>
</dbReference>
<feature type="chain" id="PRO_5002501080" description="High affinity transport system protein" evidence="2">
    <location>
        <begin position="29"/>
        <end position="366"/>
    </location>
</feature>
<dbReference type="Pfam" id="PF06646">
    <property type="entry name" value="CypI"/>
    <property type="match status" value="1"/>
</dbReference>
<dbReference type="Proteomes" id="UP000018735">
    <property type="component" value="Chromosome"/>
</dbReference>
<reference evidence="3 4" key="1">
    <citation type="journal article" date="2011" name="PLoS ONE">
        <title>Core proteome of the minimal cell: comparative proteomics of three mollicute species.</title>
        <authorList>
            <person name="Fisunov G.Y."/>
            <person name="Alexeev D.G."/>
            <person name="Bazaleev N.A."/>
            <person name="Ladygina V.G."/>
            <person name="Galyamina M.A."/>
            <person name="Kondratov I.G."/>
            <person name="Zhukova N.A."/>
            <person name="Serebryakova M.V."/>
            <person name="Demina I.A."/>
            <person name="Govorun V.M."/>
        </authorList>
    </citation>
    <scope>NUCLEOTIDE SEQUENCE [LARGE SCALE GENOMIC DNA]</scope>
    <source>
        <strain evidence="3 4">S6</strain>
    </source>
</reference>
<dbReference type="Gene3D" id="3.40.190.180">
    <property type="entry name" value="Cypl, domain I"/>
    <property type="match status" value="1"/>
</dbReference>
<dbReference type="AlphaFoldDB" id="A0A0F6CKA2"/>
<evidence type="ECO:0000313" key="4">
    <source>
        <dbReference type="Proteomes" id="UP000018735"/>
    </source>
</evidence>
<dbReference type="RefSeq" id="WP_011884033.1">
    <property type="nucleotide sequence ID" value="NC_023030.2"/>
</dbReference>
<dbReference type="PIRSF" id="PIRSF004523">
    <property type="entry name" value="Mycoplasma_p37"/>
    <property type="match status" value="1"/>
</dbReference>
<dbReference type="InterPro" id="IPR043100">
    <property type="entry name" value="CypI_dom_II"/>
</dbReference>
<dbReference type="Gene3D" id="3.40.190.190">
    <property type="entry name" value="CypI, domain 2"/>
    <property type="match status" value="1"/>
</dbReference>
<keyword evidence="1" id="KW-0813">Transport</keyword>
<comment type="function">
    <text evidence="1">Part of a high-affinity transport system.</text>
</comment>
<organism evidence="3 4">
    <name type="scientific">Mycoplasmoides gallisepticum S6</name>
    <dbReference type="NCBI Taxonomy" id="1006581"/>
    <lineage>
        <taxon>Bacteria</taxon>
        <taxon>Bacillati</taxon>
        <taxon>Mycoplasmatota</taxon>
        <taxon>Mycoplasmoidales</taxon>
        <taxon>Mycoplasmoidaceae</taxon>
        <taxon>Mycoplasmoides</taxon>
    </lineage>
</organism>
<dbReference type="KEGG" id="mgz:GCW_01270"/>
<protein>
    <recommendedName>
        <fullName evidence="1">High affinity transport system protein</fullName>
    </recommendedName>
</protein>
<evidence type="ECO:0000313" key="3">
    <source>
        <dbReference type="EMBL" id="AHB99524.1"/>
    </source>
</evidence>
<evidence type="ECO:0000256" key="2">
    <source>
        <dbReference type="SAM" id="SignalP"/>
    </source>
</evidence>
<dbReference type="InterPro" id="IPR043099">
    <property type="entry name" value="CypI_dom_I"/>
</dbReference>
<sequence>MSKTIKKLFLISSSFLLSSAFVSSCAKANDANNQGTLQLKVDLKIDHDANAIINDYLKNLSQTVSQKLNKPVSITSNFTEDGNTSIDRVKSNLTDLAFVSSSAIKTNDTDYITKIQTLTRSFKFDNTPDFYEAGTLDQKARKISELFNEIPYRNWTDENRMWDGNKYQFFYGPEDDLISFYRGMILIGGDQDTLAKIKEAWAQKNWATFSSYGIGGGRTSSNGRYIYPLNLLKKHFNDPNLTISDYQSVRGREIGTNPKVHIVFDDMNSFAWTQNKNKNVPNYTFNPNDNNTKVEILSLTDPALYDIGVFNKRLTNDVINAVSESIVELAKNNQDTYGPTVGYNGYRVIKDVNKEVYQFINKANIN</sequence>